<dbReference type="InterPro" id="IPR011990">
    <property type="entry name" value="TPR-like_helical_dom_sf"/>
</dbReference>
<keyword evidence="2" id="KW-0472">Membrane</keyword>
<feature type="transmembrane region" description="Helical" evidence="2">
    <location>
        <begin position="46"/>
        <end position="64"/>
    </location>
</feature>
<dbReference type="InterPro" id="IPR019734">
    <property type="entry name" value="TPR_rpt"/>
</dbReference>
<feature type="repeat" description="TPR" evidence="1">
    <location>
        <begin position="110"/>
        <end position="143"/>
    </location>
</feature>
<dbReference type="PROSITE" id="PS50005">
    <property type="entry name" value="TPR"/>
    <property type="match status" value="1"/>
</dbReference>
<sequence>MDINSYWQSILIGLFVFVCITGFILIPAGFKVRFENDNFFSTQTKVIFLFVIIISLAIVSFGLLKTQIDNAPSFTKEKKQPNHLDVNRQIPNLSNLIIQLKQVLKKNPSSKGWFLLGEAYLSEHQYTKSLESFSHALNLSDGFSDKSYQRRIKDKIHTLQNMIQKNKLKYH</sequence>
<feature type="transmembrane region" description="Helical" evidence="2">
    <location>
        <begin position="6"/>
        <end position="26"/>
    </location>
</feature>
<keyword evidence="1" id="KW-0802">TPR repeat</keyword>
<gene>
    <name evidence="3" type="ORF">CF386_07035</name>
</gene>
<reference evidence="3 4" key="1">
    <citation type="journal article" date="2016" name="Int. J. Syst. Evol. Microbiol.">
        <title>Paraphotobacterium marinum gen. nov., sp. nov., a member of the family Vibrionaceae, isolated from surface seawater.</title>
        <authorList>
            <person name="Huang Z."/>
            <person name="Dong C."/>
            <person name="Shao Z."/>
        </authorList>
    </citation>
    <scope>NUCLEOTIDE SEQUENCE [LARGE SCALE GENOMIC DNA]</scope>
    <source>
        <strain evidence="3 4">NSCS20N07D</strain>
    </source>
</reference>
<keyword evidence="4" id="KW-1185">Reference proteome</keyword>
<dbReference type="EMBL" id="CP022355">
    <property type="protein sequence ID" value="ASK78765.1"/>
    <property type="molecule type" value="Genomic_DNA"/>
</dbReference>
<name>A0A220VEG6_9GAMM</name>
<dbReference type="Proteomes" id="UP000242175">
    <property type="component" value="Chromosome large"/>
</dbReference>
<keyword evidence="2" id="KW-0812">Transmembrane</keyword>
<evidence type="ECO:0000256" key="1">
    <source>
        <dbReference type="PROSITE-ProRule" id="PRU00339"/>
    </source>
</evidence>
<proteinExistence type="predicted"/>
<dbReference type="Gene3D" id="1.25.40.10">
    <property type="entry name" value="Tetratricopeptide repeat domain"/>
    <property type="match status" value="1"/>
</dbReference>
<evidence type="ECO:0000313" key="3">
    <source>
        <dbReference type="EMBL" id="ASK78765.1"/>
    </source>
</evidence>
<dbReference type="SUPFAM" id="SSF48452">
    <property type="entry name" value="TPR-like"/>
    <property type="match status" value="1"/>
</dbReference>
<evidence type="ECO:0000313" key="4">
    <source>
        <dbReference type="Proteomes" id="UP000242175"/>
    </source>
</evidence>
<keyword evidence="2" id="KW-1133">Transmembrane helix</keyword>
<dbReference type="RefSeq" id="WP_089073673.1">
    <property type="nucleotide sequence ID" value="NZ_CBCSAM010000001.1"/>
</dbReference>
<dbReference type="AlphaFoldDB" id="A0A220VEG6"/>
<dbReference type="KEGG" id="pmai:CF386_07035"/>
<evidence type="ECO:0000256" key="2">
    <source>
        <dbReference type="SAM" id="Phobius"/>
    </source>
</evidence>
<organism evidence="3 4">
    <name type="scientific">Paraphotobacterium marinum</name>
    <dbReference type="NCBI Taxonomy" id="1755811"/>
    <lineage>
        <taxon>Bacteria</taxon>
        <taxon>Pseudomonadati</taxon>
        <taxon>Pseudomonadota</taxon>
        <taxon>Gammaproteobacteria</taxon>
        <taxon>Vibrionales</taxon>
        <taxon>Vibrionaceae</taxon>
        <taxon>Paraphotobacterium</taxon>
    </lineage>
</organism>
<protein>
    <submittedName>
        <fullName evidence="3">Uncharacterized protein</fullName>
    </submittedName>
</protein>
<accession>A0A220VEG6</accession>